<keyword evidence="8" id="KW-1185">Reference proteome</keyword>
<dbReference type="InterPro" id="IPR013428">
    <property type="entry name" value="Membrane-bound_put_N"/>
</dbReference>
<dbReference type="PANTHER" id="PTHR33546:SF1">
    <property type="entry name" value="LARGE, MULTIFUNCTIONAL SECRETED PROTEIN"/>
    <property type="match status" value="1"/>
</dbReference>
<dbReference type="PANTHER" id="PTHR33546">
    <property type="entry name" value="LARGE, MULTIFUNCTIONAL SECRETED PROTEIN-RELATED"/>
    <property type="match status" value="1"/>
</dbReference>
<dbReference type="Pfam" id="PF13517">
    <property type="entry name" value="FG-GAP_3"/>
    <property type="match status" value="1"/>
</dbReference>
<dbReference type="Gene3D" id="2.130.10.130">
    <property type="entry name" value="Integrin alpha, N-terminal"/>
    <property type="match status" value="2"/>
</dbReference>
<dbReference type="Gene3D" id="2.120.10.30">
    <property type="entry name" value="TolB, C-terminal domain"/>
    <property type="match status" value="1"/>
</dbReference>
<dbReference type="InterPro" id="IPR016024">
    <property type="entry name" value="ARM-type_fold"/>
</dbReference>
<organism evidence="7 8">
    <name type="scientific">Rhodopirellula halodulae</name>
    <dbReference type="NCBI Taxonomy" id="2894198"/>
    <lineage>
        <taxon>Bacteria</taxon>
        <taxon>Pseudomonadati</taxon>
        <taxon>Planctomycetota</taxon>
        <taxon>Planctomycetia</taxon>
        <taxon>Pirellulales</taxon>
        <taxon>Pirellulaceae</taxon>
        <taxon>Rhodopirellula</taxon>
    </lineage>
</organism>
<dbReference type="SUPFAM" id="SSF46626">
    <property type="entry name" value="Cytochrome c"/>
    <property type="match status" value="1"/>
</dbReference>
<dbReference type="Pfam" id="PF00034">
    <property type="entry name" value="Cytochrom_C"/>
    <property type="match status" value="1"/>
</dbReference>
<dbReference type="SUPFAM" id="SSF50952">
    <property type="entry name" value="Soluble quinoprotein glucose dehydrogenase"/>
    <property type="match status" value="1"/>
</dbReference>
<evidence type="ECO:0000256" key="3">
    <source>
        <dbReference type="ARBA" id="ARBA00022729"/>
    </source>
</evidence>
<dbReference type="InterPro" id="IPR011042">
    <property type="entry name" value="6-blade_b-propeller_TolB-like"/>
</dbReference>
<dbReference type="Gene3D" id="1.10.760.10">
    <property type="entry name" value="Cytochrome c-like domain"/>
    <property type="match status" value="1"/>
</dbReference>
<keyword evidence="3" id="KW-0732">Signal</keyword>
<evidence type="ECO:0000313" key="7">
    <source>
        <dbReference type="EMBL" id="MCC9645075.1"/>
    </source>
</evidence>
<keyword evidence="2 5" id="KW-0479">Metal-binding</keyword>
<dbReference type="InterPro" id="IPR011041">
    <property type="entry name" value="Quinoprot_gluc/sorb_DH_b-prop"/>
</dbReference>
<dbReference type="InterPro" id="IPR055557">
    <property type="entry name" value="DUF7133"/>
</dbReference>
<evidence type="ECO:0000256" key="1">
    <source>
        <dbReference type="ARBA" id="ARBA00022617"/>
    </source>
</evidence>
<dbReference type="InterPro" id="IPR028994">
    <property type="entry name" value="Integrin_alpha_N"/>
</dbReference>
<keyword evidence="4 5" id="KW-0408">Iron</keyword>
<evidence type="ECO:0000256" key="5">
    <source>
        <dbReference type="PROSITE-ProRule" id="PRU00433"/>
    </source>
</evidence>
<proteinExistence type="predicted"/>
<keyword evidence="1 5" id="KW-0349">Heme</keyword>
<dbReference type="InterPro" id="IPR013427">
    <property type="entry name" value="Haem-bd_dom_put"/>
</dbReference>
<dbReference type="InterPro" id="IPR011989">
    <property type="entry name" value="ARM-like"/>
</dbReference>
<dbReference type="InterPro" id="IPR009056">
    <property type="entry name" value="Cyt_c-like_dom"/>
</dbReference>
<dbReference type="InterPro" id="IPR013517">
    <property type="entry name" value="FG-GAP"/>
</dbReference>
<dbReference type="EMBL" id="JAJKFW010000063">
    <property type="protein sequence ID" value="MCC9645075.1"/>
    <property type="molecule type" value="Genomic_DNA"/>
</dbReference>
<dbReference type="SUPFAM" id="SSF69318">
    <property type="entry name" value="Integrin alpha N-terminal domain"/>
    <property type="match status" value="1"/>
</dbReference>
<name>A0ABS8NNJ8_9BACT</name>
<dbReference type="Proteomes" id="UP001430306">
    <property type="component" value="Unassembled WGS sequence"/>
</dbReference>
<sequence>MTPDQANAEVPKQFADVQSGPITAKEWTDVGWQTKIVSSEFLAEGAAVGDLNRDGQNDLIYGPVWYEGPEFTQRHELATPKVFPVAAYSDHFFSFVCDANADGWPDVLSVGFPGRQATLFINPANSGDSQSAGADDTDKWAAHTIAPRVSNESPRFVDLIPGGLPELVCARDRAYGYYTADGMQDATKPWKWVTVSEPGTAFEPFGHGLGVGDIDGDGNADIVDRQHWWKQPSAEESASDPKRLWQRMAWIAQPFGRGGAQIHVHDFDGDGDADLVTSENAHGHGLAWFEQSSPGNFIPHRISGDSSILNPHGYATSQMHALEAVDVDGDGRRDLVTGKRYLAHAGKDVGGLQSPVVVWFRNVGSDQPGGIEFVPHVIHETTGVGVEVVTEDINGDGKIDVLVGNKKGLSVHLQTGLSDVPYEDRTHVAERWRSSKKSPDEYATGLTAQQSAEAMDLPPGFEVDVIASEPDLVQPIAMCFDDRGRIWVIEGNSYPTKAPAGEGKDRVLILEDSDGNGSFETKKVFAEGLNLASGIEVGFGGVWIGAAPELLFFPDADRDDVPDAEPTVLLDGWGYHDTHETLNSFTWGMDGWLYGCHGVFTHSNVGKPGATDAERQRINAGVWRYHPVRHEFEVFAHGTSNPWGVDFNEDGDWFVTACVIPHLFHLSQGGRYFRQAGQHFNPHTYDDIKTIADHLHYGDGTFQSANSANKVDRELVRRTANTTSMVGGGHAHCGLTIYQADLFPAHYRGEMFFHNLHGHRIVREHLEAEGSGYVGRHRPDFMLSNDHEQIGVGIMQGPDGALYISDWHDDQTCHHRDHEIWDRTNGRLYRVRYGEVQSRVFDLSALSDEQLAANLNHPNSFFVRQSQRVLQERAAAGTLDRASLAATLQRTIQSDSPRRSRLQAVWTAWTSGLLQIDNEVSAAVNENAVAMRVDLVGLLNDPDPVIRGWAVQLIGERQQALSAKVLAKLEAMAASEASPVTRRYLASLLQRIPNEQRLGIAEGLLRHIIDHNDRNLPLLVWYGLEPVVETDPDAVMRLGNASRSDQLKRFVSRRTATTEAGRQTLLSSMADDLKQDANPKTIASRFNWILDELLQSARSRGGVQMPEAWPTVATMLRKSATDPSTKELVGSLAIQFGDASAIPELRSVLMDADEPTSSRLDALRLLTQAKDGELDQLLLQLVDDSEVGALAIRALSRFESPVIASTLIQRFIKWSPQKQSDALATLTARPEFAMNLIEAMEQNVIPPTRVPAYAIRNVLALPFGDPSARSSVQSRLEKVWGRIGTTSEEVKAAHAKYAGMLTAAKLRGANMGSGKNLYDANCGKCHRLFGDGTPIGPDLTGANRSDVNYWLENILQPNSVIGNAYQMTVFLMEDGRVVSGLVRSRNEDAVTVQTISETVVLPLDEVEAEQPSETSLMPEGQLEYMNPDQIRDLFGYLMSPGPTFSRDWAIEAESLIPTAKVSEGNVSVQGMKPFNDQWSADNQLWWTGGKVGSTLELTVPHSVNGPAKVQLHLTGAVDYAKLKIQLNDQPPRSFDGYSANVKVMTPVTWDEVKLKAGQPVQLRIEISGKNEKAIARWMAGIDTVSIQPLP</sequence>
<dbReference type="PROSITE" id="PS51007">
    <property type="entry name" value="CYTC"/>
    <property type="match status" value="1"/>
</dbReference>
<reference evidence="7" key="1">
    <citation type="submission" date="2021-11" db="EMBL/GenBank/DDBJ databases">
        <title>Genome sequence.</title>
        <authorList>
            <person name="Sun Q."/>
        </authorList>
    </citation>
    <scope>NUCLEOTIDE SEQUENCE</scope>
    <source>
        <strain evidence="7">JC740</strain>
    </source>
</reference>
<evidence type="ECO:0000259" key="6">
    <source>
        <dbReference type="PROSITE" id="PS51007"/>
    </source>
</evidence>
<evidence type="ECO:0000256" key="2">
    <source>
        <dbReference type="ARBA" id="ARBA00022723"/>
    </source>
</evidence>
<gene>
    <name evidence="7" type="ORF">LOC71_22585</name>
</gene>
<evidence type="ECO:0000313" key="8">
    <source>
        <dbReference type="Proteomes" id="UP001430306"/>
    </source>
</evidence>
<dbReference type="SUPFAM" id="SSF48371">
    <property type="entry name" value="ARM repeat"/>
    <property type="match status" value="1"/>
</dbReference>
<dbReference type="NCBIfam" id="TIGR02603">
    <property type="entry name" value="CxxCH_TIGR02603"/>
    <property type="match status" value="1"/>
</dbReference>
<protein>
    <submittedName>
        <fullName evidence="7">FG-GAP-like repeat-containing protein</fullName>
    </submittedName>
</protein>
<dbReference type="Pfam" id="PF23500">
    <property type="entry name" value="DUF7133"/>
    <property type="match status" value="1"/>
</dbReference>
<evidence type="ECO:0000256" key="4">
    <source>
        <dbReference type="ARBA" id="ARBA00023004"/>
    </source>
</evidence>
<dbReference type="InterPro" id="IPR036909">
    <property type="entry name" value="Cyt_c-like_dom_sf"/>
</dbReference>
<dbReference type="Gene3D" id="1.25.10.10">
    <property type="entry name" value="Leucine-rich Repeat Variant"/>
    <property type="match status" value="1"/>
</dbReference>
<feature type="domain" description="Cytochrome c" evidence="6">
    <location>
        <begin position="1309"/>
        <end position="1441"/>
    </location>
</feature>
<accession>A0ABS8NNJ8</accession>
<dbReference type="RefSeq" id="WP_230276728.1">
    <property type="nucleotide sequence ID" value="NZ_JAJKFW010000063.1"/>
</dbReference>
<comment type="caution">
    <text evidence="7">The sequence shown here is derived from an EMBL/GenBank/DDBJ whole genome shotgun (WGS) entry which is preliminary data.</text>
</comment>
<dbReference type="NCBIfam" id="TIGR02604">
    <property type="entry name" value="Piru_Ver_Nterm"/>
    <property type="match status" value="1"/>
</dbReference>